<dbReference type="AlphaFoldDB" id="A0A3A8MY47"/>
<evidence type="ECO:0000313" key="2">
    <source>
        <dbReference type="EMBL" id="RKH36966.1"/>
    </source>
</evidence>
<accession>A0A3A8MY47</accession>
<protein>
    <submittedName>
        <fullName evidence="2">Uncharacterized protein</fullName>
    </submittedName>
</protein>
<evidence type="ECO:0000256" key="1">
    <source>
        <dbReference type="SAM" id="MobiDB-lite"/>
    </source>
</evidence>
<dbReference type="Pfam" id="PF17164">
    <property type="entry name" value="DUF5122"/>
    <property type="match status" value="1"/>
</dbReference>
<proteinExistence type="predicted"/>
<dbReference type="Proteomes" id="UP000273405">
    <property type="component" value="Unassembled WGS sequence"/>
</dbReference>
<dbReference type="Gene3D" id="2.80.10.50">
    <property type="match status" value="2"/>
</dbReference>
<keyword evidence="3" id="KW-1185">Reference proteome</keyword>
<sequence>MPHVASPVPAPTRRTGDRSRPLRMGRALRALQDGVRVDHPRGRSARNRGLGEACTPGGQGCDTMRAPGTGRERAMRCGTRVGATLLALLLSGAVFAAEEEEIWSPYDRFTAPNEDCDLMAIVPTPKKAWLVGHTCNRLNGEPVGSLVVIDPLGKRDTSPASVALEAASDKDRMKELVQLLAVPSGGYIATYQSRDAEAPTGNSGPASVAHVLVRHTAAGARAEAFNTKVRQALLKTVGPQSFIITAEVDAKSRLIVAASTPDEAYLKEVPLWLLRFTPDGAVERTVRFDSLLKNLNMGWYVLNQVRVRADGGLFVSGRFIVENNSAQIPVLALGPNWKPDPRFNTPLIDWLLKGTEDLELSLISPGRDGSVVGIGEFSGGGVTAHVVRLTRQGRLDASFKPFQQPGEYPQGRFMIVPELGLGPDGTLVLAQNNIPSFEPPQGPWLAPGLVRLKEDGSVDARFQSGLGKGLRYRKAAVGAKPDSNESGFLRLVAALPDGSVVVNGYFDEFDGRKVTPPIRLAADGKLVEGFQGRFETVLPKRPQAPNATTSAFFKADGESHFVECSIPGGGTQTYIYWLQGDSWGHKPSCAVHTSGSVASPGGAWQHCDARARKALARGGTCVETKHDPLDLRRRR</sequence>
<evidence type="ECO:0000313" key="3">
    <source>
        <dbReference type="Proteomes" id="UP000273405"/>
    </source>
</evidence>
<organism evidence="2 3">
    <name type="scientific">Corallococcus sicarius</name>
    <dbReference type="NCBI Taxonomy" id="2316726"/>
    <lineage>
        <taxon>Bacteria</taxon>
        <taxon>Pseudomonadati</taxon>
        <taxon>Myxococcota</taxon>
        <taxon>Myxococcia</taxon>
        <taxon>Myxococcales</taxon>
        <taxon>Cystobacterineae</taxon>
        <taxon>Myxococcaceae</taxon>
        <taxon>Corallococcus</taxon>
    </lineage>
</organism>
<comment type="caution">
    <text evidence="2">The sequence shown here is derived from an EMBL/GenBank/DDBJ whole genome shotgun (WGS) entry which is preliminary data.</text>
</comment>
<gene>
    <name evidence="2" type="ORF">D7X12_31295</name>
</gene>
<name>A0A3A8MY47_9BACT</name>
<dbReference type="EMBL" id="RAWG01000269">
    <property type="protein sequence ID" value="RKH36966.1"/>
    <property type="molecule type" value="Genomic_DNA"/>
</dbReference>
<dbReference type="InterPro" id="IPR013431">
    <property type="entry name" value="Delta_60_rpt"/>
</dbReference>
<reference evidence="3" key="1">
    <citation type="submission" date="2018-09" db="EMBL/GenBank/DDBJ databases">
        <authorList>
            <person name="Livingstone P.G."/>
            <person name="Whitworth D.E."/>
        </authorList>
    </citation>
    <scope>NUCLEOTIDE SEQUENCE [LARGE SCALE GENOMIC DNA]</scope>
    <source>
        <strain evidence="3">CA040B</strain>
    </source>
</reference>
<feature type="region of interest" description="Disordered" evidence="1">
    <location>
        <begin position="1"/>
        <end position="23"/>
    </location>
</feature>